<evidence type="ECO:0000256" key="1">
    <source>
        <dbReference type="SAM" id="MobiDB-lite"/>
    </source>
</evidence>
<dbReference type="EMBL" id="CP022098">
    <property type="protein sequence ID" value="ATB36294.1"/>
    <property type="molecule type" value="Genomic_DNA"/>
</dbReference>
<dbReference type="Proteomes" id="UP000217257">
    <property type="component" value="Chromosome"/>
</dbReference>
<accession>A0A250IX49</accession>
<sequence length="91" mass="10230">MGETARQRWHRQQEERQRDGGGQVVAHPELRPTAAQAPLVATARTLTELRRELLVGRLNRLGLPVRLDELPTTDAELKELERLAAESEAAK</sequence>
<reference evidence="2 3" key="1">
    <citation type="submission" date="2017-06" db="EMBL/GenBank/DDBJ databases">
        <title>Sequencing and comparative analysis of myxobacterial genomes.</title>
        <authorList>
            <person name="Rupp O."/>
            <person name="Goesmann A."/>
            <person name="Sogaard-Andersen L."/>
        </authorList>
    </citation>
    <scope>NUCLEOTIDE SEQUENCE [LARGE SCALE GENOMIC DNA]</scope>
    <source>
        <strain evidence="2 3">DSM 52655</strain>
    </source>
</reference>
<organism evidence="2 3">
    <name type="scientific">Cystobacter fuscus</name>
    <dbReference type="NCBI Taxonomy" id="43"/>
    <lineage>
        <taxon>Bacteria</taxon>
        <taxon>Pseudomonadati</taxon>
        <taxon>Myxococcota</taxon>
        <taxon>Myxococcia</taxon>
        <taxon>Myxococcales</taxon>
        <taxon>Cystobacterineae</taxon>
        <taxon>Archangiaceae</taxon>
        <taxon>Cystobacter</taxon>
    </lineage>
</organism>
<dbReference type="AlphaFoldDB" id="A0A250IX49"/>
<evidence type="ECO:0000313" key="3">
    <source>
        <dbReference type="Proteomes" id="UP000217257"/>
    </source>
</evidence>
<gene>
    <name evidence="2" type="ORF">CYFUS_001708</name>
</gene>
<dbReference type="KEGG" id="cfus:CYFUS_001708"/>
<name>A0A250IX49_9BACT</name>
<feature type="region of interest" description="Disordered" evidence="1">
    <location>
        <begin position="1"/>
        <end position="31"/>
    </location>
</feature>
<protein>
    <submittedName>
        <fullName evidence="2">Uncharacterized protein</fullName>
    </submittedName>
</protein>
<evidence type="ECO:0000313" key="2">
    <source>
        <dbReference type="EMBL" id="ATB36294.1"/>
    </source>
</evidence>
<dbReference type="RefSeq" id="WP_095984789.1">
    <property type="nucleotide sequence ID" value="NZ_CP022098.1"/>
</dbReference>
<proteinExistence type="predicted"/>